<evidence type="ECO:0000256" key="5">
    <source>
        <dbReference type="SAM" id="Phobius"/>
    </source>
</evidence>
<dbReference type="PANTHER" id="PTHR31415:SF125">
    <property type="entry name" value="HARPIN INDUCING PROTEIN 1-LIKE 9"/>
    <property type="match status" value="1"/>
</dbReference>
<dbReference type="Proteomes" id="UP001632038">
    <property type="component" value="Unassembled WGS sequence"/>
</dbReference>
<feature type="transmembrane region" description="Helical" evidence="5">
    <location>
        <begin position="12"/>
        <end position="35"/>
    </location>
</feature>
<accession>A0ABD3DM31</accession>
<evidence type="ECO:0000256" key="3">
    <source>
        <dbReference type="ARBA" id="ARBA00022989"/>
    </source>
</evidence>
<keyword evidence="2 5" id="KW-0812">Transmembrane</keyword>
<evidence type="ECO:0000256" key="1">
    <source>
        <dbReference type="ARBA" id="ARBA00004167"/>
    </source>
</evidence>
<dbReference type="GO" id="GO:0016020">
    <property type="term" value="C:membrane"/>
    <property type="evidence" value="ECO:0007669"/>
    <property type="project" value="UniProtKB-SubCell"/>
</dbReference>
<evidence type="ECO:0000256" key="4">
    <source>
        <dbReference type="ARBA" id="ARBA00023136"/>
    </source>
</evidence>
<keyword evidence="3 5" id="KW-1133">Transmembrane helix</keyword>
<dbReference type="EMBL" id="JAVIJP010000016">
    <property type="protein sequence ID" value="KAL3643343.1"/>
    <property type="molecule type" value="Genomic_DNA"/>
</dbReference>
<dbReference type="AlphaFoldDB" id="A0ABD3DM31"/>
<dbReference type="InterPro" id="IPR004864">
    <property type="entry name" value="LEA_2"/>
</dbReference>
<dbReference type="Pfam" id="PF03168">
    <property type="entry name" value="LEA_2"/>
    <property type="match status" value="1"/>
</dbReference>
<sequence>MVTSKTARYNLAICCWLFCVFIVIGLAGIVAWLSLTPQNPNLRISRTNFPVQNSSMIFDLEVFNPNKRMGIYYSVINLELHTDGDVVGMNSIPGFYQGYKNNTTLKLVINAGRKFWQGGDVDFMVRVKTDVKFRIIRWMTKAHRVIYEERFRNVKIKI</sequence>
<evidence type="ECO:0000313" key="7">
    <source>
        <dbReference type="EMBL" id="KAL3643343.1"/>
    </source>
</evidence>
<comment type="subcellular location">
    <subcellularLocation>
        <location evidence="1">Membrane</location>
        <topology evidence="1">Single-pass membrane protein</topology>
    </subcellularLocation>
</comment>
<gene>
    <name evidence="7" type="ORF">CASFOL_014158</name>
</gene>
<evidence type="ECO:0000259" key="6">
    <source>
        <dbReference type="Pfam" id="PF03168"/>
    </source>
</evidence>
<dbReference type="InterPro" id="IPR044839">
    <property type="entry name" value="NDR1-like"/>
</dbReference>
<proteinExistence type="predicted"/>
<keyword evidence="4 5" id="KW-0472">Membrane</keyword>
<keyword evidence="8" id="KW-1185">Reference proteome</keyword>
<organism evidence="7 8">
    <name type="scientific">Castilleja foliolosa</name>
    <dbReference type="NCBI Taxonomy" id="1961234"/>
    <lineage>
        <taxon>Eukaryota</taxon>
        <taxon>Viridiplantae</taxon>
        <taxon>Streptophyta</taxon>
        <taxon>Embryophyta</taxon>
        <taxon>Tracheophyta</taxon>
        <taxon>Spermatophyta</taxon>
        <taxon>Magnoliopsida</taxon>
        <taxon>eudicotyledons</taxon>
        <taxon>Gunneridae</taxon>
        <taxon>Pentapetalae</taxon>
        <taxon>asterids</taxon>
        <taxon>lamiids</taxon>
        <taxon>Lamiales</taxon>
        <taxon>Orobanchaceae</taxon>
        <taxon>Pedicularideae</taxon>
        <taxon>Castillejinae</taxon>
        <taxon>Castilleja</taxon>
    </lineage>
</organism>
<evidence type="ECO:0000256" key="2">
    <source>
        <dbReference type="ARBA" id="ARBA00022692"/>
    </source>
</evidence>
<comment type="caution">
    <text evidence="7">The sequence shown here is derived from an EMBL/GenBank/DDBJ whole genome shotgun (WGS) entry which is preliminary data.</text>
</comment>
<evidence type="ECO:0000313" key="8">
    <source>
        <dbReference type="Proteomes" id="UP001632038"/>
    </source>
</evidence>
<feature type="domain" description="Late embryogenesis abundant protein LEA-2 subgroup" evidence="6">
    <location>
        <begin position="60"/>
        <end position="145"/>
    </location>
</feature>
<dbReference type="PANTHER" id="PTHR31415">
    <property type="entry name" value="OS05G0367900 PROTEIN"/>
    <property type="match status" value="1"/>
</dbReference>
<name>A0ABD3DM31_9LAMI</name>
<protein>
    <recommendedName>
        <fullName evidence="6">Late embryogenesis abundant protein LEA-2 subgroup domain-containing protein</fullName>
    </recommendedName>
</protein>
<reference evidence="8" key="1">
    <citation type="journal article" date="2024" name="IScience">
        <title>Strigolactones Initiate the Formation of Haustorium-like Structures in Castilleja.</title>
        <authorList>
            <person name="Buerger M."/>
            <person name="Peterson D."/>
            <person name="Chory J."/>
        </authorList>
    </citation>
    <scope>NUCLEOTIDE SEQUENCE [LARGE SCALE GENOMIC DNA]</scope>
</reference>